<organism evidence="4">
    <name type="scientific">Serpula lacrymans var. lacrymans (strain S7.3)</name>
    <name type="common">Dry rot fungus</name>
    <dbReference type="NCBI Taxonomy" id="936435"/>
    <lineage>
        <taxon>Eukaryota</taxon>
        <taxon>Fungi</taxon>
        <taxon>Dikarya</taxon>
        <taxon>Basidiomycota</taxon>
        <taxon>Agaricomycotina</taxon>
        <taxon>Agaricomycetes</taxon>
        <taxon>Agaricomycetidae</taxon>
        <taxon>Boletales</taxon>
        <taxon>Coniophorineae</taxon>
        <taxon>Serpulaceae</taxon>
        <taxon>Serpula</taxon>
    </lineage>
</organism>
<keyword evidence="4" id="KW-1185">Reference proteome</keyword>
<keyword evidence="1" id="KW-0472">Membrane</keyword>
<evidence type="ECO:0000259" key="2">
    <source>
        <dbReference type="SMART" id="SM00014"/>
    </source>
</evidence>
<reference evidence="4" key="1">
    <citation type="journal article" date="2011" name="Science">
        <title>The plant cell wall-decomposing machinery underlies the functional diversity of forest fungi.</title>
        <authorList>
            <person name="Eastwood D.C."/>
            <person name="Floudas D."/>
            <person name="Binder M."/>
            <person name="Majcherczyk A."/>
            <person name="Schneider P."/>
            <person name="Aerts A."/>
            <person name="Asiegbu F.O."/>
            <person name="Baker S.E."/>
            <person name="Barry K."/>
            <person name="Bendiksby M."/>
            <person name="Blumentritt M."/>
            <person name="Coutinho P.M."/>
            <person name="Cullen D."/>
            <person name="de Vries R.P."/>
            <person name="Gathman A."/>
            <person name="Goodell B."/>
            <person name="Henrissat B."/>
            <person name="Ihrmark K."/>
            <person name="Kauserud H."/>
            <person name="Kohler A."/>
            <person name="LaButti K."/>
            <person name="Lapidus A."/>
            <person name="Lavin J.L."/>
            <person name="Lee Y.-H."/>
            <person name="Lindquist E."/>
            <person name="Lilly W."/>
            <person name="Lucas S."/>
            <person name="Morin E."/>
            <person name="Murat C."/>
            <person name="Oguiza J.A."/>
            <person name="Park J."/>
            <person name="Pisabarro A.G."/>
            <person name="Riley R."/>
            <person name="Rosling A."/>
            <person name="Salamov A."/>
            <person name="Schmidt O."/>
            <person name="Schmutz J."/>
            <person name="Skrede I."/>
            <person name="Stenlid J."/>
            <person name="Wiebenga A."/>
            <person name="Xie X."/>
            <person name="Kuees U."/>
            <person name="Hibbett D.S."/>
            <person name="Hoffmeister D."/>
            <person name="Hoegberg N."/>
            <person name="Martin F."/>
            <person name="Grigoriev I.V."/>
            <person name="Watkinson S.C."/>
        </authorList>
    </citation>
    <scope>NUCLEOTIDE SEQUENCE [LARGE SCALE GENOMIC DNA]</scope>
    <source>
        <strain evidence="4">strain S7.3</strain>
    </source>
</reference>
<protein>
    <recommendedName>
        <fullName evidence="2">Phosphatidic acid phosphatase type 2/haloperoxidase domain-containing protein</fullName>
    </recommendedName>
</protein>
<dbReference type="PANTHER" id="PTHR14969">
    <property type="entry name" value="SPHINGOSINE-1-PHOSPHATE PHOSPHOHYDROLASE"/>
    <property type="match status" value="1"/>
</dbReference>
<dbReference type="OrthoDB" id="302705at2759"/>
<dbReference type="SUPFAM" id="SSF48317">
    <property type="entry name" value="Acid phosphatase/Vanadium-dependent haloperoxidase"/>
    <property type="match status" value="1"/>
</dbReference>
<evidence type="ECO:0000256" key="1">
    <source>
        <dbReference type="SAM" id="Phobius"/>
    </source>
</evidence>
<dbReference type="GO" id="GO:0042392">
    <property type="term" value="F:sphingosine-1-phosphate phosphatase activity"/>
    <property type="evidence" value="ECO:0007669"/>
    <property type="project" value="TreeGrafter"/>
</dbReference>
<dbReference type="AlphaFoldDB" id="F8QGU6"/>
<keyword evidence="1" id="KW-0812">Transmembrane</keyword>
<dbReference type="Pfam" id="PF01569">
    <property type="entry name" value="PAP2"/>
    <property type="match status" value="1"/>
</dbReference>
<evidence type="ECO:0000313" key="3">
    <source>
        <dbReference type="EMBL" id="EGN92428.1"/>
    </source>
</evidence>
<feature type="transmembrane region" description="Helical" evidence="1">
    <location>
        <begin position="61"/>
        <end position="80"/>
    </location>
</feature>
<sequence length="171" mass="18982">MQTSKIVTTITAGFVLYSRSAGVAYFAAGATFCSFSAKAIKRAVRQKRPVYNVNSRGRVTYGMPSTHASAVTFFATYIPLACFYLPPHPTLPPSIFQPKIVSLIVIPWASLITLSRVWLKYHTWPQVGAGVVYGVVMACIWFQVWYDDIWGIRTLGGALEALLRLSMAWLV</sequence>
<evidence type="ECO:0000313" key="4">
    <source>
        <dbReference type="Proteomes" id="UP000008063"/>
    </source>
</evidence>
<feature type="transmembrane region" description="Helical" evidence="1">
    <location>
        <begin position="126"/>
        <end position="144"/>
    </location>
</feature>
<gene>
    <name evidence="3" type="ORF">SERLA73DRAFT_117281</name>
</gene>
<dbReference type="OMA" id="VWLGHHT"/>
<name>F8QGU6_SERL3</name>
<keyword evidence="1" id="KW-1133">Transmembrane helix</keyword>
<proteinExistence type="predicted"/>
<dbReference type="Proteomes" id="UP000008063">
    <property type="component" value="Unassembled WGS sequence"/>
</dbReference>
<accession>F8QGU6</accession>
<dbReference type="InterPro" id="IPR000326">
    <property type="entry name" value="PAP2/HPO"/>
</dbReference>
<dbReference type="EMBL" id="GL945504">
    <property type="protein sequence ID" value="EGN92428.1"/>
    <property type="molecule type" value="Genomic_DNA"/>
</dbReference>
<feature type="domain" description="Phosphatidic acid phosphatase type 2/haloperoxidase" evidence="2">
    <location>
        <begin position="23"/>
        <end position="142"/>
    </location>
</feature>
<feature type="transmembrane region" description="Helical" evidence="1">
    <location>
        <begin position="100"/>
        <end position="119"/>
    </location>
</feature>
<dbReference type="SMART" id="SM00014">
    <property type="entry name" value="acidPPc"/>
    <property type="match status" value="1"/>
</dbReference>
<dbReference type="Gene3D" id="1.20.144.10">
    <property type="entry name" value="Phosphatidic acid phosphatase type 2/haloperoxidase"/>
    <property type="match status" value="1"/>
</dbReference>
<dbReference type="PANTHER" id="PTHR14969:SF13">
    <property type="entry name" value="AT30094P"/>
    <property type="match status" value="1"/>
</dbReference>
<dbReference type="InterPro" id="IPR036938">
    <property type="entry name" value="PAP2/HPO_sf"/>
</dbReference>
<dbReference type="HOGENOM" id="CLU_118210_0_0_1"/>
<dbReference type="STRING" id="936435.F8QGU6"/>
<dbReference type="UniPathway" id="UPA00378"/>
<feature type="transmembrane region" description="Helical" evidence="1">
    <location>
        <begin position="23"/>
        <end position="40"/>
    </location>
</feature>
<dbReference type="InParanoid" id="F8QGU6"/>